<evidence type="ECO:0000256" key="5">
    <source>
        <dbReference type="ARBA" id="ARBA00022692"/>
    </source>
</evidence>
<reference evidence="15 16" key="1">
    <citation type="journal article" date="2021" name="Microbiol. Spectr.">
        <title>A Single Bacterium Capable of Oxidation and Reduction of Iron at Circumneutral pH.</title>
        <authorList>
            <person name="Kato S."/>
            <person name="Ohkuma M."/>
        </authorList>
    </citation>
    <scope>NUCLEOTIDE SEQUENCE [LARGE SCALE GENOMIC DNA]</scope>
    <source>
        <strain evidence="15 16">MIZ03</strain>
    </source>
</reference>
<keyword evidence="10 11" id="KW-0998">Cell outer membrane</keyword>
<comment type="similarity">
    <text evidence="2 11 12">Belongs to the TonB-dependent receptor family.</text>
</comment>
<keyword evidence="8 11" id="KW-0472">Membrane</keyword>
<keyword evidence="5 11" id="KW-0812">Transmembrane</keyword>
<keyword evidence="4 11" id="KW-1134">Transmembrane beta strand</keyword>
<name>A0ABM7MHE5_9BURK</name>
<comment type="subcellular location">
    <subcellularLocation>
        <location evidence="1 11">Cell outer membrane</location>
        <topology evidence="1 11">Multi-pass membrane protein</topology>
    </subcellularLocation>
</comment>
<evidence type="ECO:0000256" key="2">
    <source>
        <dbReference type="ARBA" id="ARBA00009810"/>
    </source>
</evidence>
<evidence type="ECO:0000259" key="13">
    <source>
        <dbReference type="Pfam" id="PF00593"/>
    </source>
</evidence>
<evidence type="ECO:0000256" key="8">
    <source>
        <dbReference type="ARBA" id="ARBA00023136"/>
    </source>
</evidence>
<evidence type="ECO:0000256" key="10">
    <source>
        <dbReference type="ARBA" id="ARBA00023237"/>
    </source>
</evidence>
<feature type="domain" description="TonB-dependent receptor-like beta-barrel" evidence="13">
    <location>
        <begin position="207"/>
        <end position="616"/>
    </location>
</feature>
<keyword evidence="3 11" id="KW-0813">Transport</keyword>
<keyword evidence="7 12" id="KW-0798">TonB box</keyword>
<dbReference type="PANTHER" id="PTHR30069:SF29">
    <property type="entry name" value="HEMOGLOBIN AND HEMOGLOBIN-HAPTOGLOBIN-BINDING PROTEIN 1-RELATED"/>
    <property type="match status" value="1"/>
</dbReference>
<evidence type="ECO:0000313" key="15">
    <source>
        <dbReference type="EMBL" id="BCO25600.1"/>
    </source>
</evidence>
<dbReference type="InterPro" id="IPR039426">
    <property type="entry name" value="TonB-dep_rcpt-like"/>
</dbReference>
<dbReference type="PANTHER" id="PTHR30069">
    <property type="entry name" value="TONB-DEPENDENT OUTER MEMBRANE RECEPTOR"/>
    <property type="match status" value="1"/>
</dbReference>
<dbReference type="SUPFAM" id="SSF56935">
    <property type="entry name" value="Porins"/>
    <property type="match status" value="1"/>
</dbReference>
<dbReference type="Pfam" id="PF07715">
    <property type="entry name" value="Plug"/>
    <property type="match status" value="1"/>
</dbReference>
<dbReference type="EMBL" id="AP024238">
    <property type="protein sequence ID" value="BCO25600.1"/>
    <property type="molecule type" value="Genomic_DNA"/>
</dbReference>
<dbReference type="InterPro" id="IPR012910">
    <property type="entry name" value="Plug_dom"/>
</dbReference>
<dbReference type="Proteomes" id="UP000824366">
    <property type="component" value="Chromosome"/>
</dbReference>
<dbReference type="InterPro" id="IPR000531">
    <property type="entry name" value="Beta-barrel_TonB"/>
</dbReference>
<dbReference type="PROSITE" id="PS52016">
    <property type="entry name" value="TONB_DEPENDENT_REC_3"/>
    <property type="match status" value="1"/>
</dbReference>
<evidence type="ECO:0000256" key="4">
    <source>
        <dbReference type="ARBA" id="ARBA00022452"/>
    </source>
</evidence>
<evidence type="ECO:0000256" key="6">
    <source>
        <dbReference type="ARBA" id="ARBA00022729"/>
    </source>
</evidence>
<dbReference type="InterPro" id="IPR036942">
    <property type="entry name" value="Beta-barrel_TonB_sf"/>
</dbReference>
<proteinExistence type="inferred from homology"/>
<dbReference type="Gene3D" id="2.170.130.10">
    <property type="entry name" value="TonB-dependent receptor, plug domain"/>
    <property type="match status" value="1"/>
</dbReference>
<evidence type="ECO:0000256" key="11">
    <source>
        <dbReference type="PROSITE-ProRule" id="PRU01360"/>
    </source>
</evidence>
<evidence type="ECO:0000256" key="3">
    <source>
        <dbReference type="ARBA" id="ARBA00022448"/>
    </source>
</evidence>
<organism evidence="15 16">
    <name type="scientific">Rhodoferax lithotrophicus</name>
    <dbReference type="NCBI Taxonomy" id="2798804"/>
    <lineage>
        <taxon>Bacteria</taxon>
        <taxon>Pseudomonadati</taxon>
        <taxon>Pseudomonadota</taxon>
        <taxon>Betaproteobacteria</taxon>
        <taxon>Burkholderiales</taxon>
        <taxon>Comamonadaceae</taxon>
        <taxon>Rhodoferax</taxon>
    </lineage>
</organism>
<dbReference type="Gene3D" id="2.40.170.20">
    <property type="entry name" value="TonB-dependent receptor, beta-barrel domain"/>
    <property type="match status" value="1"/>
</dbReference>
<feature type="domain" description="TonB-dependent receptor plug" evidence="14">
    <location>
        <begin position="47"/>
        <end position="157"/>
    </location>
</feature>
<evidence type="ECO:0000256" key="9">
    <source>
        <dbReference type="ARBA" id="ARBA00023170"/>
    </source>
</evidence>
<evidence type="ECO:0000313" key="16">
    <source>
        <dbReference type="Proteomes" id="UP000824366"/>
    </source>
</evidence>
<dbReference type="RefSeq" id="WP_223907544.1">
    <property type="nucleotide sequence ID" value="NZ_AP024238.1"/>
</dbReference>
<evidence type="ECO:0000256" key="7">
    <source>
        <dbReference type="ARBA" id="ARBA00023077"/>
    </source>
</evidence>
<evidence type="ECO:0000259" key="14">
    <source>
        <dbReference type="Pfam" id="PF07715"/>
    </source>
</evidence>
<accession>A0ABM7MHE5</accession>
<keyword evidence="6" id="KW-0732">Signal</keyword>
<evidence type="ECO:0000256" key="1">
    <source>
        <dbReference type="ARBA" id="ARBA00004571"/>
    </source>
</evidence>
<dbReference type="InterPro" id="IPR037066">
    <property type="entry name" value="Plug_dom_sf"/>
</dbReference>
<gene>
    <name evidence="15" type="ORF">MIZ03_0461</name>
</gene>
<keyword evidence="9" id="KW-0675">Receptor</keyword>
<protein>
    <submittedName>
        <fullName evidence="15">Vitamin B12 transporter BtuB</fullName>
    </submittedName>
</protein>
<keyword evidence="16" id="KW-1185">Reference proteome</keyword>
<dbReference type="Pfam" id="PF00593">
    <property type="entry name" value="TonB_dep_Rec_b-barrel"/>
    <property type="match status" value="1"/>
</dbReference>
<evidence type="ECO:0000256" key="12">
    <source>
        <dbReference type="RuleBase" id="RU003357"/>
    </source>
</evidence>
<sequence>MALLALCCSASTQAAALWADAGELAQLSLDDLLRVEVQSATRYAQPLADSPASVTVIDEDELRDHSYRNLAEALSTVRGVYLSNDRNYSYLGVRGFNRPGDYNSRILLLTDGARRNDALYDQAQLGNEAPVEIDWVKRLEFVAGPSSAVYGANALFGSVNAVMLDGGDIQGARLTADTGSGASQRLGLMAGQRVDSEHDWFFALSAYDARGNDLYFPEFATINQGWARGLDGENYQKAYGKYRFGNWRLSANLSSREKHLPNAPYQTAFNEPGTHTVDQHALLELSYDGPKSNDRQQQFRVFTGSYRYRGDYMLAGALDNRDTGHADWVGGDYRLIITTLPAHKLMLGLETQWNTVLEQRNFDLAPASTYLDSNHPSHTYGIFVQDEWRLSSQWLLNLGLRHDKHSDYAGITSPRAALIYQASEKATLKAMVGNAYRAPNAYERFYDDGGVLQKANLALRPERIRSVELAGDFRVGPGGRVGISLYRNDMRDMIDQVLDPLDGLQVFVNQSSTQTRGIELDAERRWPSGQRVRASLSRQWSSAADGSELGNSPQWLGKLVFAQPVAAGWTMAGEWMGLSARRALVGRVAGYGVLNLTLTSAPMAGLGEFTLGVYNVTDSLYHDPASSAFTQNALVQDGRQFRLSWTLRL</sequence>